<evidence type="ECO:0000313" key="1">
    <source>
        <dbReference type="EMBL" id="OBZ80878.1"/>
    </source>
</evidence>
<dbReference type="AlphaFoldDB" id="A0A1C7MVT9"/>
<comment type="caution">
    <text evidence="1">The sequence shown here is derived from an EMBL/GenBank/DDBJ whole genome shotgun (WGS) entry which is preliminary data.</text>
</comment>
<dbReference type="EMBL" id="LUGH01001646">
    <property type="protein sequence ID" value="OBZ80878.1"/>
    <property type="molecule type" value="Genomic_DNA"/>
</dbReference>
<feature type="non-terminal residue" evidence="1">
    <location>
        <position position="32"/>
    </location>
</feature>
<evidence type="ECO:0000313" key="2">
    <source>
        <dbReference type="Proteomes" id="UP000093000"/>
    </source>
</evidence>
<proteinExistence type="predicted"/>
<gene>
    <name evidence="1" type="ORF">A0J61_11073</name>
</gene>
<dbReference type="Proteomes" id="UP000093000">
    <property type="component" value="Unassembled WGS sequence"/>
</dbReference>
<dbReference type="InParanoid" id="A0A1C7MVT9"/>
<organism evidence="1 2">
    <name type="scientific">Choanephora cucurbitarum</name>
    <dbReference type="NCBI Taxonomy" id="101091"/>
    <lineage>
        <taxon>Eukaryota</taxon>
        <taxon>Fungi</taxon>
        <taxon>Fungi incertae sedis</taxon>
        <taxon>Mucoromycota</taxon>
        <taxon>Mucoromycotina</taxon>
        <taxon>Mucoromycetes</taxon>
        <taxon>Mucorales</taxon>
        <taxon>Mucorineae</taxon>
        <taxon>Choanephoraceae</taxon>
        <taxon>Choanephoroideae</taxon>
        <taxon>Choanephora</taxon>
    </lineage>
</organism>
<name>A0A1C7MVT9_9FUNG</name>
<accession>A0A1C7MVT9</accession>
<keyword evidence="2" id="KW-1185">Reference proteome</keyword>
<protein>
    <submittedName>
        <fullName evidence="1">Uncharacterized protein</fullName>
    </submittedName>
</protein>
<dbReference type="OrthoDB" id="2245799at2759"/>
<reference evidence="1 2" key="1">
    <citation type="submission" date="2016-03" db="EMBL/GenBank/DDBJ databases">
        <title>Choanephora cucurbitarum.</title>
        <authorList>
            <person name="Min B."/>
            <person name="Park H."/>
            <person name="Park J.-H."/>
            <person name="Shin H.-D."/>
            <person name="Choi I.-G."/>
        </authorList>
    </citation>
    <scope>NUCLEOTIDE SEQUENCE [LARGE SCALE GENOMIC DNA]</scope>
    <source>
        <strain evidence="1 2">KUS-F28377</strain>
    </source>
</reference>
<sequence>MLGAVIGPQVTKIDCRRLSNIDEWKPCENAAQ</sequence>